<protein>
    <submittedName>
        <fullName evidence="6">TraR/DksA family transcriptional regulator</fullName>
    </submittedName>
</protein>
<keyword evidence="7" id="KW-1185">Reference proteome</keyword>
<organism evidence="6 7">
    <name type="scientific">Geomesophilobacter sediminis</name>
    <dbReference type="NCBI Taxonomy" id="2798584"/>
    <lineage>
        <taxon>Bacteria</taxon>
        <taxon>Pseudomonadati</taxon>
        <taxon>Thermodesulfobacteriota</taxon>
        <taxon>Desulfuromonadia</taxon>
        <taxon>Geobacterales</taxon>
        <taxon>Geobacteraceae</taxon>
        <taxon>Geomesophilobacter</taxon>
    </lineage>
</organism>
<feature type="zinc finger region" description="dksA C4-type" evidence="4">
    <location>
        <begin position="91"/>
        <end position="115"/>
    </location>
</feature>
<dbReference type="Proteomes" id="UP000636888">
    <property type="component" value="Unassembled WGS sequence"/>
</dbReference>
<dbReference type="InterPro" id="IPR037187">
    <property type="entry name" value="DnaK_N"/>
</dbReference>
<dbReference type="PANTHER" id="PTHR33823">
    <property type="entry name" value="RNA POLYMERASE-BINDING TRANSCRIPTION FACTOR DKSA-RELATED"/>
    <property type="match status" value="1"/>
</dbReference>
<dbReference type="AlphaFoldDB" id="A0A8J7JHQ4"/>
<keyword evidence="3" id="KW-0862">Zinc</keyword>
<dbReference type="PROSITE" id="PS01102">
    <property type="entry name" value="ZF_DKSA_1"/>
    <property type="match status" value="1"/>
</dbReference>
<reference evidence="6" key="1">
    <citation type="submission" date="2020-12" db="EMBL/GenBank/DDBJ databases">
        <title>Geomonas sp. Red875, isolated from river sediment.</title>
        <authorList>
            <person name="Xu Z."/>
            <person name="Zhang Z."/>
            <person name="Masuda Y."/>
            <person name="Itoh H."/>
            <person name="Senoo K."/>
        </authorList>
    </citation>
    <scope>NUCLEOTIDE SEQUENCE</scope>
    <source>
        <strain evidence="6">Red875</strain>
    </source>
</reference>
<evidence type="ECO:0000313" key="7">
    <source>
        <dbReference type="Proteomes" id="UP000636888"/>
    </source>
</evidence>
<evidence type="ECO:0000256" key="3">
    <source>
        <dbReference type="ARBA" id="ARBA00022833"/>
    </source>
</evidence>
<dbReference type="Gene3D" id="1.20.120.910">
    <property type="entry name" value="DksA, coiled-coil domain"/>
    <property type="match status" value="1"/>
</dbReference>
<feature type="domain" description="Zinc finger DksA/TraR C4-type" evidence="5">
    <location>
        <begin position="86"/>
        <end position="120"/>
    </location>
</feature>
<dbReference type="SUPFAM" id="SSF57716">
    <property type="entry name" value="Glucocorticoid receptor-like (DNA-binding domain)"/>
    <property type="match status" value="1"/>
</dbReference>
<evidence type="ECO:0000256" key="4">
    <source>
        <dbReference type="PROSITE-ProRule" id="PRU00510"/>
    </source>
</evidence>
<dbReference type="RefSeq" id="WP_199382828.1">
    <property type="nucleotide sequence ID" value="NZ_JAEMHM010000003.1"/>
</dbReference>
<evidence type="ECO:0000313" key="6">
    <source>
        <dbReference type="EMBL" id="MBJ6723990.1"/>
    </source>
</evidence>
<dbReference type="SUPFAM" id="SSF109635">
    <property type="entry name" value="DnaK suppressor protein DksA, alpha-hairpin domain"/>
    <property type="match status" value="1"/>
</dbReference>
<comment type="caution">
    <text evidence="6">The sequence shown here is derived from an EMBL/GenBank/DDBJ whole genome shotgun (WGS) entry which is preliminary data.</text>
</comment>
<gene>
    <name evidence="6" type="ORF">JFN93_04650</name>
</gene>
<accession>A0A8J7JHQ4</accession>
<evidence type="ECO:0000259" key="5">
    <source>
        <dbReference type="Pfam" id="PF01258"/>
    </source>
</evidence>
<proteinExistence type="predicted"/>
<dbReference type="EMBL" id="JAEMHM010000003">
    <property type="protein sequence ID" value="MBJ6723990.1"/>
    <property type="molecule type" value="Genomic_DNA"/>
</dbReference>
<dbReference type="GO" id="GO:0008270">
    <property type="term" value="F:zinc ion binding"/>
    <property type="evidence" value="ECO:0007669"/>
    <property type="project" value="UniProtKB-KW"/>
</dbReference>
<keyword evidence="1" id="KW-0479">Metal-binding</keyword>
<keyword evidence="2" id="KW-0863">Zinc-finger</keyword>
<dbReference type="InterPro" id="IPR020458">
    <property type="entry name" value="Znf_DskA_TraR_CS"/>
</dbReference>
<dbReference type="PROSITE" id="PS51128">
    <property type="entry name" value="ZF_DKSA_2"/>
    <property type="match status" value="1"/>
</dbReference>
<sequence length="130" mass="14543">MAELSPGTHSEFKDLLAERKRRLWAELRDEIFRSTGESLANQYDIPQDVGDSSILDMLSDAGLAVADIRREELTQLEEAQRRLEEGTYGKCERCGRPIGAQRLNLVPFTRYCVSCQTDVEGPAKGPGTKL</sequence>
<evidence type="ECO:0000256" key="2">
    <source>
        <dbReference type="ARBA" id="ARBA00022771"/>
    </source>
</evidence>
<dbReference type="InterPro" id="IPR000962">
    <property type="entry name" value="Znf_DskA_TraR"/>
</dbReference>
<name>A0A8J7JHQ4_9BACT</name>
<evidence type="ECO:0000256" key="1">
    <source>
        <dbReference type="ARBA" id="ARBA00022723"/>
    </source>
</evidence>
<dbReference type="Pfam" id="PF01258">
    <property type="entry name" value="zf-dskA_traR"/>
    <property type="match status" value="1"/>
</dbReference>
<dbReference type="PANTHER" id="PTHR33823:SF4">
    <property type="entry name" value="GENERAL STRESS PROTEIN 16O"/>
    <property type="match status" value="1"/>
</dbReference>